<name>A0A200R7Q1_MACCD</name>
<dbReference type="InterPro" id="IPR006016">
    <property type="entry name" value="UspA"/>
</dbReference>
<proteinExistence type="predicted"/>
<evidence type="ECO:0000313" key="3">
    <source>
        <dbReference type="EMBL" id="OVA18741.1"/>
    </source>
</evidence>
<gene>
    <name evidence="3" type="ORF">BVC80_1831g309</name>
</gene>
<dbReference type="SUPFAM" id="SSF54631">
    <property type="entry name" value="CBS-domain pair"/>
    <property type="match status" value="1"/>
</dbReference>
<dbReference type="Pfam" id="PF00582">
    <property type="entry name" value="Usp"/>
    <property type="match status" value="1"/>
</dbReference>
<dbReference type="PANTHER" id="PTHR47583:SF1">
    <property type="entry name" value="ADENINE NUCLEOTIDE ALPHA HYDROLASES-LIKE SUPERFAMILY PROTEIN"/>
    <property type="match status" value="1"/>
</dbReference>
<dbReference type="EMBL" id="MVGT01000435">
    <property type="protein sequence ID" value="OVA18741.1"/>
    <property type="molecule type" value="Genomic_DNA"/>
</dbReference>
<organism evidence="3 4">
    <name type="scientific">Macleaya cordata</name>
    <name type="common">Five-seeded plume-poppy</name>
    <name type="synonym">Bocconia cordata</name>
    <dbReference type="NCBI Taxonomy" id="56857"/>
    <lineage>
        <taxon>Eukaryota</taxon>
        <taxon>Viridiplantae</taxon>
        <taxon>Streptophyta</taxon>
        <taxon>Embryophyta</taxon>
        <taxon>Tracheophyta</taxon>
        <taxon>Spermatophyta</taxon>
        <taxon>Magnoliopsida</taxon>
        <taxon>Ranunculales</taxon>
        <taxon>Papaveraceae</taxon>
        <taxon>Papaveroideae</taxon>
        <taxon>Macleaya</taxon>
    </lineage>
</organism>
<reference evidence="3 4" key="1">
    <citation type="journal article" date="2017" name="Mol. Plant">
        <title>The Genome of Medicinal Plant Macleaya cordata Provides New Insights into Benzylisoquinoline Alkaloids Metabolism.</title>
        <authorList>
            <person name="Liu X."/>
            <person name="Liu Y."/>
            <person name="Huang P."/>
            <person name="Ma Y."/>
            <person name="Qing Z."/>
            <person name="Tang Q."/>
            <person name="Cao H."/>
            <person name="Cheng P."/>
            <person name="Zheng Y."/>
            <person name="Yuan Z."/>
            <person name="Zhou Y."/>
            <person name="Liu J."/>
            <person name="Tang Z."/>
            <person name="Zhuo Y."/>
            <person name="Zhang Y."/>
            <person name="Yu L."/>
            <person name="Huang J."/>
            <person name="Yang P."/>
            <person name="Peng Q."/>
            <person name="Zhang J."/>
            <person name="Jiang W."/>
            <person name="Zhang Z."/>
            <person name="Lin K."/>
            <person name="Ro D.K."/>
            <person name="Chen X."/>
            <person name="Xiong X."/>
            <person name="Shang Y."/>
            <person name="Huang S."/>
            <person name="Zeng J."/>
        </authorList>
    </citation>
    <scope>NUCLEOTIDE SEQUENCE [LARGE SCALE GENOMIC DNA]</scope>
    <source>
        <strain evidence="4">cv. BLH2017</strain>
        <tissue evidence="3">Root</tissue>
    </source>
</reference>
<dbReference type="PROSITE" id="PS51371">
    <property type="entry name" value="CBS"/>
    <property type="match status" value="1"/>
</dbReference>
<feature type="domain" description="CBS" evidence="2">
    <location>
        <begin position="134"/>
        <end position="191"/>
    </location>
</feature>
<dbReference type="InterPro" id="IPR014729">
    <property type="entry name" value="Rossmann-like_a/b/a_fold"/>
</dbReference>
<dbReference type="InParanoid" id="A0A200R7Q1"/>
<dbReference type="CDD" id="cd04623">
    <property type="entry name" value="CBS_pair_bac_euk"/>
    <property type="match status" value="1"/>
</dbReference>
<dbReference type="InterPro" id="IPR046342">
    <property type="entry name" value="CBS_dom_sf"/>
</dbReference>
<dbReference type="CDD" id="cd23659">
    <property type="entry name" value="USP_At3g01520-like"/>
    <property type="match status" value="1"/>
</dbReference>
<dbReference type="Gene3D" id="3.40.50.620">
    <property type="entry name" value="HUPs"/>
    <property type="match status" value="1"/>
</dbReference>
<dbReference type="Gene3D" id="3.10.580.10">
    <property type="entry name" value="CBS-domain"/>
    <property type="match status" value="1"/>
</dbReference>
<protein>
    <submittedName>
        <fullName evidence="3">CBS domain</fullName>
    </submittedName>
</protein>
<evidence type="ECO:0000256" key="1">
    <source>
        <dbReference type="PROSITE-ProRule" id="PRU00703"/>
    </source>
</evidence>
<dbReference type="AlphaFoldDB" id="A0A200R7Q1"/>
<dbReference type="SUPFAM" id="SSF52402">
    <property type="entry name" value="Adenine nucleotide alpha hydrolases-like"/>
    <property type="match status" value="1"/>
</dbReference>
<dbReference type="InterPro" id="IPR000644">
    <property type="entry name" value="CBS_dom"/>
</dbReference>
<dbReference type="OrthoDB" id="843225at2759"/>
<dbReference type="Proteomes" id="UP000195402">
    <property type="component" value="Unassembled WGS sequence"/>
</dbReference>
<accession>A0A200R7Q1</accession>
<keyword evidence="1" id="KW-0129">CBS domain</keyword>
<evidence type="ECO:0000313" key="4">
    <source>
        <dbReference type="Proteomes" id="UP000195402"/>
    </source>
</evidence>
<dbReference type="InterPro" id="IPR044725">
    <property type="entry name" value="CBSX3_CBS_dom"/>
</dbReference>
<evidence type="ECO:0000259" key="2">
    <source>
        <dbReference type="PROSITE" id="PS51371"/>
    </source>
</evidence>
<dbReference type="Pfam" id="PF00571">
    <property type="entry name" value="CBS"/>
    <property type="match status" value="2"/>
</dbReference>
<keyword evidence="4" id="KW-1185">Reference proteome</keyword>
<dbReference type="SMART" id="SM00116">
    <property type="entry name" value="CBS"/>
    <property type="match status" value="2"/>
</dbReference>
<comment type="caution">
    <text evidence="3">The sequence shown here is derived from an EMBL/GenBank/DDBJ whole genome shotgun (WGS) entry which is preliminary data.</text>
</comment>
<dbReference type="PANTHER" id="PTHR47583">
    <property type="entry name" value="ADENINE NUCLEOTIDE ALPHA HYDROLASES-LIKE SUPERFAMILY PROTEIN"/>
    <property type="match status" value="1"/>
</dbReference>
<sequence>MQGIARAMRSRQDMFKHGILRRSCLADMVTARARVCVTSSTASWQHKGLENTTVAEVLKTKGEEKDGSLFCCHTNDTVYDAVQLMTRNNIGSLVVLKPGEQNLIAGIITERADYLRKIIVQGRHSKQTKVGEIMTEENKLITVNSDTNIMKAMQLMTDNHIRHVPVIDAKIFGLISIVDVVRAVVEQQNAETISKRLYNYIMPAVVKLSYCKLLYAIVSAVWTDQVIKTVLDVYVAWSVQLSSGTFHGEIHNTLGWDAKYEEMQITLTVGCLSGSKFCRNLLPEMETVKEDEEYSWREVELPCLIPKVGEPELERETGERRRGRHILIAMDHGPNSKHAFDWALLHLCRLADTICLVHAVSNVQNEIVYEMTQGLMEKLAVEALQVAMVKTVARIVEGDAGKVICKEADRLKPAAVVMGTRGRSLIQSVLQGSVSKYCFHNCKSAPVIIVPGKEAGEESVI</sequence>